<evidence type="ECO:0000259" key="3">
    <source>
        <dbReference type="Pfam" id="PF00669"/>
    </source>
</evidence>
<dbReference type="InterPro" id="IPR046358">
    <property type="entry name" value="Flagellin_C"/>
</dbReference>
<name>A0A381S6V0_9ZZZZ</name>
<gene>
    <name evidence="5" type="ORF">METZ01_LOCUS52038</name>
</gene>
<feature type="coiled-coil region" evidence="2">
    <location>
        <begin position="12"/>
        <end position="39"/>
    </location>
</feature>
<protein>
    <recommendedName>
        <fullName evidence="6">Flagellin</fullName>
    </recommendedName>
</protein>
<evidence type="ECO:0008006" key="6">
    <source>
        <dbReference type="Google" id="ProtNLM"/>
    </source>
</evidence>
<sequence length="488" mass="51957">MPLRINHNIAAINSHRNLIKNTEVQNKNLERLSSGLKINRGADSPAGLIISERMRAQIAGLRQAIDNSETGITMLQTAEGALEEVNRTLINARQLAISSANEAVNDEAMLAANQHEFDNSLRAIDRIARISNYGTQAILDGSMGANGVTAGDNLEFISATEKTKSSPVGGYVVDIKVAATNSTVTGKVSLTKGLIDSGEQLTFSEGGKTLDFQTIAGEGVEATMNRLEKAIISSGLKIKMLRDPERVDTPDAPQFLKFAHQEFGSEHSFQVASKTSGVLSAQADVPDTIDNGLDVAGYIGGELGIGRGQVLTGSVPSKVSGLKIRYTGEKAPPLGKNAGTVTLSQNSLVFHIGPNVDQSSSFSLRSVSSKKLGNGVANESGYRSLNDVDLTEAAKAQDAILIIDKAINEITAFRGKMGAFQKNDLESNLNYLRNAHENVTNAESVIRDADMAEEMTAYARNQILVQSSTAMLAQANQTPTAVMKLING</sequence>
<dbReference type="Pfam" id="PF00700">
    <property type="entry name" value="Flagellin_C"/>
    <property type="match status" value="1"/>
</dbReference>
<evidence type="ECO:0000256" key="2">
    <source>
        <dbReference type="SAM" id="Coils"/>
    </source>
</evidence>
<evidence type="ECO:0000259" key="4">
    <source>
        <dbReference type="Pfam" id="PF00700"/>
    </source>
</evidence>
<dbReference type="GO" id="GO:0005198">
    <property type="term" value="F:structural molecule activity"/>
    <property type="evidence" value="ECO:0007669"/>
    <property type="project" value="InterPro"/>
</dbReference>
<dbReference type="Gene3D" id="6.10.10.10">
    <property type="entry name" value="Flagellar export chaperone, C-terminal domain"/>
    <property type="match status" value="1"/>
</dbReference>
<dbReference type="InterPro" id="IPR001492">
    <property type="entry name" value="Flagellin"/>
</dbReference>
<reference evidence="5" key="1">
    <citation type="submission" date="2018-05" db="EMBL/GenBank/DDBJ databases">
        <authorList>
            <person name="Lanie J.A."/>
            <person name="Ng W.-L."/>
            <person name="Kazmierczak K.M."/>
            <person name="Andrzejewski T.M."/>
            <person name="Davidsen T.M."/>
            <person name="Wayne K.J."/>
            <person name="Tettelin H."/>
            <person name="Glass J.I."/>
            <person name="Rusch D."/>
            <person name="Podicherti R."/>
            <person name="Tsui H.-C.T."/>
            <person name="Winkler M.E."/>
        </authorList>
    </citation>
    <scope>NUCLEOTIDE SEQUENCE</scope>
</reference>
<feature type="domain" description="Flagellin C-terminal" evidence="4">
    <location>
        <begin position="402"/>
        <end position="486"/>
    </location>
</feature>
<evidence type="ECO:0000313" key="5">
    <source>
        <dbReference type="EMBL" id="SUZ99184.1"/>
    </source>
</evidence>
<dbReference type="Pfam" id="PF00669">
    <property type="entry name" value="Flagellin_N"/>
    <property type="match status" value="1"/>
</dbReference>
<proteinExistence type="predicted"/>
<keyword evidence="2" id="KW-0175">Coiled coil</keyword>
<dbReference type="Gene3D" id="3.30.70.2120">
    <property type="match status" value="1"/>
</dbReference>
<accession>A0A381S6V0</accession>
<dbReference type="Gene3D" id="1.20.1330.10">
    <property type="entry name" value="f41 fragment of flagellin, N-terminal domain"/>
    <property type="match status" value="2"/>
</dbReference>
<dbReference type="PRINTS" id="PR00207">
    <property type="entry name" value="FLAGELLIN"/>
</dbReference>
<organism evidence="5">
    <name type="scientific">marine metagenome</name>
    <dbReference type="NCBI Taxonomy" id="408172"/>
    <lineage>
        <taxon>unclassified sequences</taxon>
        <taxon>metagenomes</taxon>
        <taxon>ecological metagenomes</taxon>
    </lineage>
</organism>
<dbReference type="InterPro" id="IPR042187">
    <property type="entry name" value="Flagellin_C_sub2"/>
</dbReference>
<dbReference type="EMBL" id="UINC01002677">
    <property type="protein sequence ID" value="SUZ99184.1"/>
    <property type="molecule type" value="Genomic_DNA"/>
</dbReference>
<feature type="domain" description="Flagellin N-terminal" evidence="3">
    <location>
        <begin position="5"/>
        <end position="142"/>
    </location>
</feature>
<keyword evidence="1" id="KW-0975">Bacterial flagellum</keyword>
<dbReference type="PANTHER" id="PTHR42792:SF2">
    <property type="entry name" value="FLAGELLIN"/>
    <property type="match status" value="1"/>
</dbReference>
<dbReference type="PANTHER" id="PTHR42792">
    <property type="entry name" value="FLAGELLIN"/>
    <property type="match status" value="1"/>
</dbReference>
<dbReference type="SUPFAM" id="SSF64518">
    <property type="entry name" value="Phase 1 flagellin"/>
    <property type="match status" value="1"/>
</dbReference>
<dbReference type="InterPro" id="IPR001029">
    <property type="entry name" value="Flagellin_N"/>
</dbReference>
<dbReference type="GO" id="GO:0009288">
    <property type="term" value="C:bacterial-type flagellum"/>
    <property type="evidence" value="ECO:0007669"/>
    <property type="project" value="InterPro"/>
</dbReference>
<dbReference type="AlphaFoldDB" id="A0A381S6V0"/>
<evidence type="ECO:0000256" key="1">
    <source>
        <dbReference type="ARBA" id="ARBA00023143"/>
    </source>
</evidence>